<evidence type="ECO:0000259" key="6">
    <source>
        <dbReference type="Pfam" id="PF17136"/>
    </source>
</evidence>
<keyword evidence="2 5" id="KW-0689">Ribosomal protein</keyword>
<dbReference type="GO" id="GO:0019843">
    <property type="term" value="F:rRNA binding"/>
    <property type="evidence" value="ECO:0007669"/>
    <property type="project" value="UniProtKB-UniRule"/>
</dbReference>
<dbReference type="EMBL" id="CACVAQ010000227">
    <property type="protein sequence ID" value="CAA6815440.1"/>
    <property type="molecule type" value="Genomic_DNA"/>
</dbReference>
<keyword evidence="5" id="KW-0694">RNA-binding</keyword>
<proteinExistence type="inferred from homology"/>
<dbReference type="InterPro" id="IPR003256">
    <property type="entry name" value="Ribosomal_uL24"/>
</dbReference>
<dbReference type="InterPro" id="IPR041988">
    <property type="entry name" value="Ribosomal_uL24_KOW"/>
</dbReference>
<gene>
    <name evidence="5" type="primary">rplX</name>
    <name evidence="7" type="ORF">HELGO_WM16682</name>
</gene>
<evidence type="ECO:0000256" key="3">
    <source>
        <dbReference type="ARBA" id="ARBA00023274"/>
    </source>
</evidence>
<evidence type="ECO:0000256" key="5">
    <source>
        <dbReference type="HAMAP-Rule" id="MF_01326"/>
    </source>
</evidence>
<dbReference type="HAMAP" id="MF_01326_B">
    <property type="entry name" value="Ribosomal_uL24_B"/>
    <property type="match status" value="1"/>
</dbReference>
<dbReference type="InterPro" id="IPR014722">
    <property type="entry name" value="Rib_uL2_dom2"/>
</dbReference>
<dbReference type="SUPFAM" id="SSF50104">
    <property type="entry name" value="Translation proteins SH3-like domain"/>
    <property type="match status" value="1"/>
</dbReference>
<dbReference type="InterPro" id="IPR057264">
    <property type="entry name" value="Ribosomal_uL24_C"/>
</dbReference>
<dbReference type="GO" id="GO:0005840">
    <property type="term" value="C:ribosome"/>
    <property type="evidence" value="ECO:0007669"/>
    <property type="project" value="UniProtKB-KW"/>
</dbReference>
<comment type="similarity">
    <text evidence="1 5">Belongs to the universal ribosomal protein uL24 family.</text>
</comment>
<dbReference type="CDD" id="cd06089">
    <property type="entry name" value="KOW_RPL26"/>
    <property type="match status" value="1"/>
</dbReference>
<dbReference type="Pfam" id="PF17136">
    <property type="entry name" value="ribosomal_L24"/>
    <property type="match status" value="1"/>
</dbReference>
<keyword evidence="3 5" id="KW-0687">Ribonucleoprotein</keyword>
<dbReference type="GO" id="GO:0003735">
    <property type="term" value="F:structural constituent of ribosome"/>
    <property type="evidence" value="ECO:0007669"/>
    <property type="project" value="InterPro"/>
</dbReference>
<dbReference type="InterPro" id="IPR005825">
    <property type="entry name" value="Ribosomal_uL24_CS"/>
</dbReference>
<dbReference type="GO" id="GO:1990904">
    <property type="term" value="C:ribonucleoprotein complex"/>
    <property type="evidence" value="ECO:0007669"/>
    <property type="project" value="UniProtKB-KW"/>
</dbReference>
<dbReference type="GO" id="GO:0006412">
    <property type="term" value="P:translation"/>
    <property type="evidence" value="ECO:0007669"/>
    <property type="project" value="UniProtKB-UniRule"/>
</dbReference>
<organism evidence="7">
    <name type="scientific">uncultured Aureispira sp</name>
    <dbReference type="NCBI Taxonomy" id="1331704"/>
    <lineage>
        <taxon>Bacteria</taxon>
        <taxon>Pseudomonadati</taxon>
        <taxon>Bacteroidota</taxon>
        <taxon>Saprospiria</taxon>
        <taxon>Saprospirales</taxon>
        <taxon>Saprospiraceae</taxon>
        <taxon>Aureispira</taxon>
        <taxon>environmental samples</taxon>
    </lineage>
</organism>
<comment type="function">
    <text evidence="5">One of two assembly initiator proteins, it binds directly to the 5'-end of the 23S rRNA, where it nucleates assembly of the 50S subunit.</text>
</comment>
<dbReference type="Gene3D" id="2.30.30.30">
    <property type="match status" value="1"/>
</dbReference>
<evidence type="ECO:0000256" key="1">
    <source>
        <dbReference type="ARBA" id="ARBA00010618"/>
    </source>
</evidence>
<keyword evidence="5" id="KW-0699">rRNA-binding</keyword>
<comment type="function">
    <text evidence="5">One of the proteins that surrounds the polypeptide exit tunnel on the outside of the subunit.</text>
</comment>
<dbReference type="InterPro" id="IPR008991">
    <property type="entry name" value="Translation_prot_SH3-like_sf"/>
</dbReference>
<dbReference type="NCBIfam" id="TIGR01079">
    <property type="entry name" value="rplX_bact"/>
    <property type="match status" value="1"/>
</dbReference>
<dbReference type="PROSITE" id="PS01108">
    <property type="entry name" value="RIBOSOMAL_L24"/>
    <property type="match status" value="1"/>
</dbReference>
<comment type="subunit">
    <text evidence="5">Part of the 50S ribosomal subunit.</text>
</comment>
<protein>
    <recommendedName>
        <fullName evidence="4 5">Large ribosomal subunit protein uL24</fullName>
    </recommendedName>
</protein>
<sequence length="109" mass="12066">MKKSDKKIKCQIRKGDKVVVLSGDSKGDTGIVEVVFLESYRAIVKGVNMVKRHVRPSAEQPGGIVEKEAPIHISNLMLVDANGEASRIKRTRNENGKLVRVSKKTQEVI</sequence>
<evidence type="ECO:0000313" key="7">
    <source>
        <dbReference type="EMBL" id="CAA6815440.1"/>
    </source>
</evidence>
<accession>A0A6S6SXM2</accession>
<reference evidence="7" key="1">
    <citation type="submission" date="2020-01" db="EMBL/GenBank/DDBJ databases">
        <authorList>
            <person name="Meier V. D."/>
            <person name="Meier V D."/>
        </authorList>
    </citation>
    <scope>NUCLEOTIDE SEQUENCE</scope>
    <source>
        <strain evidence="7">HLG_WM_MAG_10</strain>
    </source>
</reference>
<dbReference type="PANTHER" id="PTHR12903">
    <property type="entry name" value="MITOCHONDRIAL RIBOSOMAL PROTEIN L24"/>
    <property type="match status" value="1"/>
</dbReference>
<feature type="domain" description="Large ribosomal subunit protein uL24 C-terminal" evidence="6">
    <location>
        <begin position="47"/>
        <end position="109"/>
    </location>
</feature>
<dbReference type="AlphaFoldDB" id="A0A6S6SXM2"/>
<evidence type="ECO:0000256" key="4">
    <source>
        <dbReference type="ARBA" id="ARBA00035206"/>
    </source>
</evidence>
<evidence type="ECO:0000256" key="2">
    <source>
        <dbReference type="ARBA" id="ARBA00022980"/>
    </source>
</evidence>
<name>A0A6S6SXM2_9BACT</name>